<evidence type="ECO:0000313" key="2">
    <source>
        <dbReference type="Proteomes" id="UP001157502"/>
    </source>
</evidence>
<organism evidence="1 2">
    <name type="scientific">Dallia pectoralis</name>
    <name type="common">Alaska blackfish</name>
    <dbReference type="NCBI Taxonomy" id="75939"/>
    <lineage>
        <taxon>Eukaryota</taxon>
        <taxon>Metazoa</taxon>
        <taxon>Chordata</taxon>
        <taxon>Craniata</taxon>
        <taxon>Vertebrata</taxon>
        <taxon>Euteleostomi</taxon>
        <taxon>Actinopterygii</taxon>
        <taxon>Neopterygii</taxon>
        <taxon>Teleostei</taxon>
        <taxon>Protacanthopterygii</taxon>
        <taxon>Esociformes</taxon>
        <taxon>Umbridae</taxon>
        <taxon>Dallia</taxon>
    </lineage>
</organism>
<keyword evidence="2" id="KW-1185">Reference proteome</keyword>
<sequence>MKTFRFASVCLGLLCVLLLTGIIVLFLYDNGTITESEEKWSNMSHSFPFYNTTEDKNQLEINNHNLTKEAFVTKQQIQHLGWRNFRSSLYFLSTEEKGWEESRQDCVRRGADLVIINSEEEQRFLFDLKMRSWIGLTDKDKEGTWKWVDGTELTTG</sequence>
<dbReference type="Proteomes" id="UP001157502">
    <property type="component" value="Chromosome 13"/>
</dbReference>
<evidence type="ECO:0000313" key="1">
    <source>
        <dbReference type="EMBL" id="KAJ8002544.1"/>
    </source>
</evidence>
<comment type="caution">
    <text evidence="1">The sequence shown here is derived from an EMBL/GenBank/DDBJ whole genome shotgun (WGS) entry which is preliminary data.</text>
</comment>
<protein>
    <submittedName>
        <fullName evidence="1">Uncharacterized protein</fullName>
    </submittedName>
</protein>
<gene>
    <name evidence="1" type="ORF">DPEC_G00160010</name>
</gene>
<proteinExistence type="predicted"/>
<dbReference type="EMBL" id="CM055740">
    <property type="protein sequence ID" value="KAJ8002544.1"/>
    <property type="molecule type" value="Genomic_DNA"/>
</dbReference>
<accession>A0ACC2GFZ6</accession>
<name>A0ACC2GFZ6_DALPE</name>
<reference evidence="1" key="1">
    <citation type="submission" date="2021-05" db="EMBL/GenBank/DDBJ databases">
        <authorList>
            <person name="Pan Q."/>
            <person name="Jouanno E."/>
            <person name="Zahm M."/>
            <person name="Klopp C."/>
            <person name="Cabau C."/>
            <person name="Louis A."/>
            <person name="Berthelot C."/>
            <person name="Parey E."/>
            <person name="Roest Crollius H."/>
            <person name="Montfort J."/>
            <person name="Robinson-Rechavi M."/>
            <person name="Bouchez O."/>
            <person name="Lampietro C."/>
            <person name="Lopez Roques C."/>
            <person name="Donnadieu C."/>
            <person name="Postlethwait J."/>
            <person name="Bobe J."/>
            <person name="Dillon D."/>
            <person name="Chandos A."/>
            <person name="von Hippel F."/>
            <person name="Guiguen Y."/>
        </authorList>
    </citation>
    <scope>NUCLEOTIDE SEQUENCE</scope>
    <source>
        <strain evidence="1">YG-Jan2019</strain>
    </source>
</reference>